<dbReference type="EMBL" id="NBNE01010494">
    <property type="protein sequence ID" value="OWY97404.1"/>
    <property type="molecule type" value="Genomic_DNA"/>
</dbReference>
<proteinExistence type="predicted"/>
<dbReference type="OrthoDB" id="125860at2759"/>
<dbReference type="Proteomes" id="UP000198211">
    <property type="component" value="Unassembled WGS sequence"/>
</dbReference>
<sequence length="128" mass="14892">MSPRLRRARTSSGATLKKIKTSYFDKRWVPESVKAEIEDRPTVDLMHNGYCGPSQDIMGSSKSSLRLFYYFLPKAFWRQVASQMNLYCCQTLEVRLDKSVGNEGSLTHRTQRRTFGRVMSRDLFREIS</sequence>
<organism evidence="1 2">
    <name type="scientific">Phytophthora megakarya</name>
    <dbReference type="NCBI Taxonomy" id="4795"/>
    <lineage>
        <taxon>Eukaryota</taxon>
        <taxon>Sar</taxon>
        <taxon>Stramenopiles</taxon>
        <taxon>Oomycota</taxon>
        <taxon>Peronosporomycetes</taxon>
        <taxon>Peronosporales</taxon>
        <taxon>Peronosporaceae</taxon>
        <taxon>Phytophthora</taxon>
    </lineage>
</organism>
<evidence type="ECO:0000313" key="2">
    <source>
        <dbReference type="Proteomes" id="UP000198211"/>
    </source>
</evidence>
<protein>
    <submittedName>
        <fullName evidence="1">Uncharacterized protein</fullName>
    </submittedName>
</protein>
<feature type="non-terminal residue" evidence="1">
    <location>
        <position position="128"/>
    </location>
</feature>
<accession>A0A225UWD1</accession>
<dbReference type="AlphaFoldDB" id="A0A225UWD1"/>
<keyword evidence="2" id="KW-1185">Reference proteome</keyword>
<gene>
    <name evidence="1" type="ORF">PHMEG_00032070</name>
</gene>
<reference evidence="2" key="1">
    <citation type="submission" date="2017-03" db="EMBL/GenBank/DDBJ databases">
        <title>Phytopthora megakarya and P. palmivora, two closely related causual agents of cacao black pod achieved similar genome size and gene model numbers by different mechanisms.</title>
        <authorList>
            <person name="Ali S."/>
            <person name="Shao J."/>
            <person name="Larry D.J."/>
            <person name="Kronmiller B."/>
            <person name="Shen D."/>
            <person name="Strem M.D."/>
            <person name="Melnick R.L."/>
            <person name="Guiltinan M.J."/>
            <person name="Tyler B.M."/>
            <person name="Meinhardt L.W."/>
            <person name="Bailey B.A."/>
        </authorList>
    </citation>
    <scope>NUCLEOTIDE SEQUENCE [LARGE SCALE GENOMIC DNA]</scope>
    <source>
        <strain evidence="2">zdho120</strain>
    </source>
</reference>
<evidence type="ECO:0000313" key="1">
    <source>
        <dbReference type="EMBL" id="OWY97404.1"/>
    </source>
</evidence>
<name>A0A225UWD1_9STRA</name>
<comment type="caution">
    <text evidence="1">The sequence shown here is derived from an EMBL/GenBank/DDBJ whole genome shotgun (WGS) entry which is preliminary data.</text>
</comment>